<sequence length="243" mass="26484">MGANESREAARSTYGGEWRPLAINASTFDSEFLLPSGEHEDGRGATMGQSEPPSRPGEGTAAAAHHSPQTQQMLSLLARQHERLILELFTFKDGAQFRAWLRSPQVRGSWLEFRRDSAAVAARSSVPLPHHPAGSGGSGGGGGGGNEEMDKAKAAQQAKDAVQKKSPRYLLHYPDKRDWTADDHTVRFIAVVIYDNLLTGMWSSGDWSCRALDIAKSVYEVLVFLRSTDPMTVDEASPPDYTA</sequence>
<proteinExistence type="predicted"/>
<dbReference type="RefSeq" id="XP_009224621.1">
    <property type="nucleotide sequence ID" value="XM_009226357.1"/>
</dbReference>
<name>J3P4T0_GAET3</name>
<organism evidence="2">
    <name type="scientific">Gaeumannomyces tritici (strain R3-111a-1)</name>
    <name type="common">Wheat and barley take-all root rot fungus</name>
    <name type="synonym">Gaeumannomyces graminis var. tritici</name>
    <dbReference type="NCBI Taxonomy" id="644352"/>
    <lineage>
        <taxon>Eukaryota</taxon>
        <taxon>Fungi</taxon>
        <taxon>Dikarya</taxon>
        <taxon>Ascomycota</taxon>
        <taxon>Pezizomycotina</taxon>
        <taxon>Sordariomycetes</taxon>
        <taxon>Sordariomycetidae</taxon>
        <taxon>Magnaporthales</taxon>
        <taxon>Magnaporthaceae</taxon>
        <taxon>Gaeumannomyces</taxon>
    </lineage>
</organism>
<dbReference type="AlphaFoldDB" id="J3P4T0"/>
<dbReference type="EMBL" id="GL385398">
    <property type="protein sequence ID" value="EJT74677.1"/>
    <property type="molecule type" value="Genomic_DNA"/>
</dbReference>
<evidence type="ECO:0000313" key="4">
    <source>
        <dbReference type="Proteomes" id="UP000006039"/>
    </source>
</evidence>
<accession>J3P4T0</accession>
<dbReference type="OrthoDB" id="4684492at2759"/>
<reference evidence="3" key="5">
    <citation type="submission" date="2018-04" db="UniProtKB">
        <authorList>
            <consortium name="EnsemblFungi"/>
        </authorList>
    </citation>
    <scope>IDENTIFICATION</scope>
    <source>
        <strain evidence="3">R3-111a-1</strain>
    </source>
</reference>
<feature type="compositionally biased region" description="Gly residues" evidence="1">
    <location>
        <begin position="134"/>
        <end position="146"/>
    </location>
</feature>
<evidence type="ECO:0000256" key="1">
    <source>
        <dbReference type="SAM" id="MobiDB-lite"/>
    </source>
</evidence>
<feature type="region of interest" description="Disordered" evidence="1">
    <location>
        <begin position="33"/>
        <end position="70"/>
    </location>
</feature>
<dbReference type="GeneID" id="20348973"/>
<dbReference type="VEuPathDB" id="FungiDB:GGTG_08515"/>
<protein>
    <submittedName>
        <fullName evidence="2 3">Uncharacterized protein</fullName>
    </submittedName>
</protein>
<evidence type="ECO:0000313" key="3">
    <source>
        <dbReference type="EnsemblFungi" id="EJT74677"/>
    </source>
</evidence>
<reference evidence="2" key="2">
    <citation type="submission" date="2010-07" db="EMBL/GenBank/DDBJ databases">
        <authorList>
            <consortium name="The Broad Institute Genome Sequencing Platform"/>
            <consortium name="Broad Institute Genome Sequencing Center for Infectious Disease"/>
            <person name="Ma L.-J."/>
            <person name="Dead R."/>
            <person name="Young S."/>
            <person name="Zeng Q."/>
            <person name="Koehrsen M."/>
            <person name="Alvarado L."/>
            <person name="Berlin A."/>
            <person name="Chapman S.B."/>
            <person name="Chen Z."/>
            <person name="Freedman E."/>
            <person name="Gellesch M."/>
            <person name="Goldberg J."/>
            <person name="Griggs A."/>
            <person name="Gujja S."/>
            <person name="Heilman E.R."/>
            <person name="Heiman D."/>
            <person name="Hepburn T."/>
            <person name="Howarth C."/>
            <person name="Jen D."/>
            <person name="Larson L."/>
            <person name="Mehta T."/>
            <person name="Neiman D."/>
            <person name="Pearson M."/>
            <person name="Roberts A."/>
            <person name="Saif S."/>
            <person name="Shea T."/>
            <person name="Shenoy N."/>
            <person name="Sisk P."/>
            <person name="Stolte C."/>
            <person name="Sykes S."/>
            <person name="Walk T."/>
            <person name="White J."/>
            <person name="Yandava C."/>
            <person name="Haas B."/>
            <person name="Nusbaum C."/>
            <person name="Birren B."/>
        </authorList>
    </citation>
    <scope>NUCLEOTIDE SEQUENCE</scope>
    <source>
        <strain evidence="2">R3-111a-1</strain>
    </source>
</reference>
<dbReference type="HOGENOM" id="CLU_099922_0_0_1"/>
<reference evidence="2" key="3">
    <citation type="submission" date="2010-09" db="EMBL/GenBank/DDBJ databases">
        <title>Annotation of Gaeumannomyces graminis var. tritici R3-111a-1.</title>
        <authorList>
            <consortium name="The Broad Institute Genome Sequencing Platform"/>
            <person name="Ma L.-J."/>
            <person name="Dead R."/>
            <person name="Young S.K."/>
            <person name="Zeng Q."/>
            <person name="Gargeya S."/>
            <person name="Fitzgerald M."/>
            <person name="Haas B."/>
            <person name="Abouelleil A."/>
            <person name="Alvarado L."/>
            <person name="Arachchi H.M."/>
            <person name="Berlin A."/>
            <person name="Brown A."/>
            <person name="Chapman S.B."/>
            <person name="Chen Z."/>
            <person name="Dunbar C."/>
            <person name="Freedman E."/>
            <person name="Gearin G."/>
            <person name="Gellesch M."/>
            <person name="Goldberg J."/>
            <person name="Griggs A."/>
            <person name="Gujja S."/>
            <person name="Heiman D."/>
            <person name="Howarth C."/>
            <person name="Larson L."/>
            <person name="Lui A."/>
            <person name="MacDonald P.J.P."/>
            <person name="Mehta T."/>
            <person name="Montmayeur A."/>
            <person name="Murphy C."/>
            <person name="Neiman D."/>
            <person name="Pearson M."/>
            <person name="Priest M."/>
            <person name="Roberts A."/>
            <person name="Saif S."/>
            <person name="Shea T."/>
            <person name="Shenoy N."/>
            <person name="Sisk P."/>
            <person name="Stolte C."/>
            <person name="Sykes S."/>
            <person name="Yandava C."/>
            <person name="Wortman J."/>
            <person name="Nusbaum C."/>
            <person name="Birren B."/>
        </authorList>
    </citation>
    <scope>NUCLEOTIDE SEQUENCE</scope>
    <source>
        <strain evidence="2">R3-111a-1</strain>
    </source>
</reference>
<gene>
    <name evidence="3" type="primary">20348973</name>
    <name evidence="2" type="ORF">GGTG_08515</name>
</gene>
<dbReference type="Proteomes" id="UP000006039">
    <property type="component" value="Unassembled WGS sequence"/>
</dbReference>
<reference evidence="3" key="4">
    <citation type="journal article" date="2015" name="G3 (Bethesda)">
        <title>Genome sequences of three phytopathogenic species of the Magnaporthaceae family of fungi.</title>
        <authorList>
            <person name="Okagaki L.H."/>
            <person name="Nunes C.C."/>
            <person name="Sailsbery J."/>
            <person name="Clay B."/>
            <person name="Brown D."/>
            <person name="John T."/>
            <person name="Oh Y."/>
            <person name="Young N."/>
            <person name="Fitzgerald M."/>
            <person name="Haas B.J."/>
            <person name="Zeng Q."/>
            <person name="Young S."/>
            <person name="Adiconis X."/>
            <person name="Fan L."/>
            <person name="Levin J.Z."/>
            <person name="Mitchell T.K."/>
            <person name="Okubara P.A."/>
            <person name="Farman M.L."/>
            <person name="Kohn L.M."/>
            <person name="Birren B."/>
            <person name="Ma L.-J."/>
            <person name="Dean R.A."/>
        </authorList>
    </citation>
    <scope>NUCLEOTIDE SEQUENCE</scope>
    <source>
        <strain evidence="3">R3-111a-1</strain>
    </source>
</reference>
<feature type="region of interest" description="Disordered" evidence="1">
    <location>
        <begin position="123"/>
        <end position="163"/>
    </location>
</feature>
<dbReference type="eggNOG" id="ENOG502TKE0">
    <property type="taxonomic scope" value="Eukaryota"/>
</dbReference>
<reference evidence="4" key="1">
    <citation type="submission" date="2010-07" db="EMBL/GenBank/DDBJ databases">
        <title>The genome sequence of Gaeumannomyces graminis var. tritici strain R3-111a-1.</title>
        <authorList>
            <consortium name="The Broad Institute Genome Sequencing Platform"/>
            <person name="Ma L.-J."/>
            <person name="Dead R."/>
            <person name="Young S."/>
            <person name="Zeng Q."/>
            <person name="Koehrsen M."/>
            <person name="Alvarado L."/>
            <person name="Berlin A."/>
            <person name="Chapman S.B."/>
            <person name="Chen Z."/>
            <person name="Freedman E."/>
            <person name="Gellesch M."/>
            <person name="Goldberg J."/>
            <person name="Griggs A."/>
            <person name="Gujja S."/>
            <person name="Heilman E.R."/>
            <person name="Heiman D."/>
            <person name="Hepburn T."/>
            <person name="Howarth C."/>
            <person name="Jen D."/>
            <person name="Larson L."/>
            <person name="Mehta T."/>
            <person name="Neiman D."/>
            <person name="Pearson M."/>
            <person name="Roberts A."/>
            <person name="Saif S."/>
            <person name="Shea T."/>
            <person name="Shenoy N."/>
            <person name="Sisk P."/>
            <person name="Stolte C."/>
            <person name="Sykes S."/>
            <person name="Walk T."/>
            <person name="White J."/>
            <person name="Yandava C."/>
            <person name="Haas B."/>
            <person name="Nusbaum C."/>
            <person name="Birren B."/>
        </authorList>
    </citation>
    <scope>NUCLEOTIDE SEQUENCE [LARGE SCALE GENOMIC DNA]</scope>
    <source>
        <strain evidence="4">R3-111a-1</strain>
    </source>
</reference>
<dbReference type="EnsemblFungi" id="EJT74677">
    <property type="protein sequence ID" value="EJT74677"/>
    <property type="gene ID" value="GGTG_08515"/>
</dbReference>
<keyword evidence="4" id="KW-1185">Reference proteome</keyword>
<evidence type="ECO:0000313" key="2">
    <source>
        <dbReference type="EMBL" id="EJT74677.1"/>
    </source>
</evidence>